<evidence type="ECO:0000313" key="3">
    <source>
        <dbReference type="Proteomes" id="UP001596067"/>
    </source>
</evidence>
<dbReference type="EMBL" id="JBHSOD010000010">
    <property type="protein sequence ID" value="MFC5885567.1"/>
    <property type="molecule type" value="Genomic_DNA"/>
</dbReference>
<evidence type="ECO:0000256" key="1">
    <source>
        <dbReference type="SAM" id="MobiDB-lite"/>
    </source>
</evidence>
<sequence>MVDGSHWKAVGPAETGFETEPGAFPLGARFGGTSGGVVGTCEGGGEGDGVRGTGNGTGNAGVFGVSTTVNGNGIIAEAHNGQSAYALWARSNSGYAGRFAGKVHVEGDFQVTGTKAAAFRMDDGTHRLWYAVEAPESWFEDFGFGRLVDGRAQVTLHPDFVAATADGAYHVFLTEYEAGSGLYVADRTPTGFGVRAAVGSARSEFSYRVVARRGDVHHERFGVVRGADDTKSGPPKAG</sequence>
<reference evidence="3" key="1">
    <citation type="journal article" date="2019" name="Int. J. Syst. Evol. Microbiol.">
        <title>The Global Catalogue of Microorganisms (GCM) 10K type strain sequencing project: providing services to taxonomists for standard genome sequencing and annotation.</title>
        <authorList>
            <consortium name="The Broad Institute Genomics Platform"/>
            <consortium name="The Broad Institute Genome Sequencing Center for Infectious Disease"/>
            <person name="Wu L."/>
            <person name="Ma J."/>
        </authorList>
    </citation>
    <scope>NUCLEOTIDE SEQUENCE [LARGE SCALE GENOMIC DNA]</scope>
    <source>
        <strain evidence="3">CGMCC 4.1469</strain>
    </source>
</reference>
<dbReference type="RefSeq" id="WP_313761729.1">
    <property type="nucleotide sequence ID" value="NZ_BAAAVH010000049.1"/>
</dbReference>
<evidence type="ECO:0000313" key="2">
    <source>
        <dbReference type="EMBL" id="MFC5885567.1"/>
    </source>
</evidence>
<accession>A0ABW1EV72</accession>
<organism evidence="2 3">
    <name type="scientific">Kitasatospora aburaviensis</name>
    <dbReference type="NCBI Taxonomy" id="67265"/>
    <lineage>
        <taxon>Bacteria</taxon>
        <taxon>Bacillati</taxon>
        <taxon>Actinomycetota</taxon>
        <taxon>Actinomycetes</taxon>
        <taxon>Kitasatosporales</taxon>
        <taxon>Streptomycetaceae</taxon>
        <taxon>Kitasatospora</taxon>
    </lineage>
</organism>
<keyword evidence="3" id="KW-1185">Reference proteome</keyword>
<comment type="caution">
    <text evidence="2">The sequence shown here is derived from an EMBL/GenBank/DDBJ whole genome shotgun (WGS) entry which is preliminary data.</text>
</comment>
<proteinExistence type="predicted"/>
<name>A0ABW1EV72_9ACTN</name>
<dbReference type="Proteomes" id="UP001596067">
    <property type="component" value="Unassembled WGS sequence"/>
</dbReference>
<feature type="region of interest" description="Disordered" evidence="1">
    <location>
        <begin position="1"/>
        <end position="20"/>
    </location>
</feature>
<gene>
    <name evidence="2" type="ORF">ACFP0N_11355</name>
</gene>
<protein>
    <submittedName>
        <fullName evidence="2">Uncharacterized protein</fullName>
    </submittedName>
</protein>